<evidence type="ECO:0000256" key="1">
    <source>
        <dbReference type="SAM" id="MobiDB-lite"/>
    </source>
</evidence>
<feature type="chain" id="PRO_5011580342" description="LPXTG cell wall anchor domain-containing protein" evidence="3">
    <location>
        <begin position="22"/>
        <end position="123"/>
    </location>
</feature>
<evidence type="ECO:0000313" key="5">
    <source>
        <dbReference type="Proteomes" id="UP000199705"/>
    </source>
</evidence>
<gene>
    <name evidence="4" type="ORF">SAMN05192573_104183</name>
</gene>
<feature type="transmembrane region" description="Helical" evidence="2">
    <location>
        <begin position="95"/>
        <end position="114"/>
    </location>
</feature>
<feature type="compositionally biased region" description="Low complexity" evidence="1">
    <location>
        <begin position="48"/>
        <end position="59"/>
    </location>
</feature>
<sequence length="123" mass="12347">MKAFKIKLAIMLLGLTLGATAPLPAQSSKDTSSSTTKANGAGAGNGSSQGAPGAATVSGTGTGTLQDSDKASVPSGDAGVKQSTDQKAVNPSQISGYWILGVFSFIGLIALILLRRTKKTNHN</sequence>
<keyword evidence="2" id="KW-0812">Transmembrane</keyword>
<dbReference type="AlphaFoldDB" id="A0A1G7VTR9"/>
<evidence type="ECO:0008006" key="6">
    <source>
        <dbReference type="Google" id="ProtNLM"/>
    </source>
</evidence>
<keyword evidence="2" id="KW-0472">Membrane</keyword>
<dbReference type="EMBL" id="FNCG01000004">
    <property type="protein sequence ID" value="SDG63215.1"/>
    <property type="molecule type" value="Genomic_DNA"/>
</dbReference>
<feature type="region of interest" description="Disordered" evidence="1">
    <location>
        <begin position="22"/>
        <end position="89"/>
    </location>
</feature>
<dbReference type="Proteomes" id="UP000199705">
    <property type="component" value="Unassembled WGS sequence"/>
</dbReference>
<evidence type="ECO:0000313" key="4">
    <source>
        <dbReference type="EMBL" id="SDG63215.1"/>
    </source>
</evidence>
<reference evidence="5" key="1">
    <citation type="submission" date="2016-10" db="EMBL/GenBank/DDBJ databases">
        <authorList>
            <person name="Varghese N."/>
            <person name="Submissions S."/>
        </authorList>
    </citation>
    <scope>NUCLEOTIDE SEQUENCE [LARGE SCALE GENOMIC DNA]</scope>
    <source>
        <strain evidence="5">Gh-67</strain>
    </source>
</reference>
<proteinExistence type="predicted"/>
<keyword evidence="3" id="KW-0732">Signal</keyword>
<evidence type="ECO:0000256" key="3">
    <source>
        <dbReference type="SAM" id="SignalP"/>
    </source>
</evidence>
<evidence type="ECO:0000256" key="2">
    <source>
        <dbReference type="SAM" id="Phobius"/>
    </source>
</evidence>
<name>A0A1G7VTR9_9SPHI</name>
<keyword evidence="5" id="KW-1185">Reference proteome</keyword>
<accession>A0A1G7VTR9</accession>
<feature type="signal peptide" evidence="3">
    <location>
        <begin position="1"/>
        <end position="21"/>
    </location>
</feature>
<keyword evidence="2" id="KW-1133">Transmembrane helix</keyword>
<protein>
    <recommendedName>
        <fullName evidence="6">LPXTG cell wall anchor domain-containing protein</fullName>
    </recommendedName>
</protein>
<feature type="compositionally biased region" description="Low complexity" evidence="1">
    <location>
        <begin position="22"/>
        <end position="40"/>
    </location>
</feature>
<dbReference type="RefSeq" id="WP_091165454.1">
    <property type="nucleotide sequence ID" value="NZ_FNCG01000004.1"/>
</dbReference>
<organism evidence="4 5">
    <name type="scientific">Mucilaginibacter gossypii</name>
    <dbReference type="NCBI Taxonomy" id="551996"/>
    <lineage>
        <taxon>Bacteria</taxon>
        <taxon>Pseudomonadati</taxon>
        <taxon>Bacteroidota</taxon>
        <taxon>Sphingobacteriia</taxon>
        <taxon>Sphingobacteriales</taxon>
        <taxon>Sphingobacteriaceae</taxon>
        <taxon>Mucilaginibacter</taxon>
    </lineage>
</organism>